<feature type="compositionally biased region" description="Polar residues" evidence="1">
    <location>
        <begin position="40"/>
        <end position="60"/>
    </location>
</feature>
<feature type="region of interest" description="Disordered" evidence="1">
    <location>
        <begin position="266"/>
        <end position="289"/>
    </location>
</feature>
<keyword evidence="4" id="KW-1185">Reference proteome</keyword>
<evidence type="ECO:0000313" key="4">
    <source>
        <dbReference type="Proteomes" id="UP000799539"/>
    </source>
</evidence>
<gene>
    <name evidence="3" type="ORF">CERZMDRAFT_82346</name>
</gene>
<feature type="compositionally biased region" description="Basic and acidic residues" evidence="1">
    <location>
        <begin position="194"/>
        <end position="203"/>
    </location>
</feature>
<organism evidence="3 4">
    <name type="scientific">Cercospora zeae-maydis SCOH1-5</name>
    <dbReference type="NCBI Taxonomy" id="717836"/>
    <lineage>
        <taxon>Eukaryota</taxon>
        <taxon>Fungi</taxon>
        <taxon>Dikarya</taxon>
        <taxon>Ascomycota</taxon>
        <taxon>Pezizomycotina</taxon>
        <taxon>Dothideomycetes</taxon>
        <taxon>Dothideomycetidae</taxon>
        <taxon>Mycosphaerellales</taxon>
        <taxon>Mycosphaerellaceae</taxon>
        <taxon>Cercospora</taxon>
    </lineage>
</organism>
<dbReference type="EMBL" id="ML992666">
    <property type="protein sequence ID" value="KAF2215316.1"/>
    <property type="molecule type" value="Genomic_DNA"/>
</dbReference>
<feature type="region of interest" description="Disordered" evidence="1">
    <location>
        <begin position="37"/>
        <end position="60"/>
    </location>
</feature>
<sequence length="344" mass="38830">MAKYEWLWDEARMRYYRIDHVAREHVYEDGNRMQMEANRPRSTPQDTEGQPVPSASATTRVVPPASTSATIVSSAESRSPTYQLVPGATAGAIERNFVVRAPSFFRLYRVFALRPIPNGLGSAAQTALLSILRAENEIISGVCRFVVIREANAEGLVLVLPILSYQRQGVAADGVTKHEHGIIHTGKNAPTARPNEEPSKRGEQSMMPNPIRVEQCDPTEKLDPMSRINYGRRTFIPITVPVHHVGEVHEGSRDHLHRQYRFVQEARNPQGQGRPEAQQEQPLRKQEDSRAAEARHYQSEYQRCKDKGLLEVAILQHLISVYQRTHSGLTWEQASAIVQSLLKY</sequence>
<dbReference type="AlphaFoldDB" id="A0A6A6FPC2"/>
<dbReference type="Pfam" id="PF20233">
    <property type="entry name" value="DUF6590"/>
    <property type="match status" value="1"/>
</dbReference>
<proteinExistence type="predicted"/>
<evidence type="ECO:0000259" key="2">
    <source>
        <dbReference type="Pfam" id="PF20233"/>
    </source>
</evidence>
<name>A0A6A6FPC2_9PEZI</name>
<feature type="domain" description="DUF6590" evidence="2">
    <location>
        <begin position="127"/>
        <end position="256"/>
    </location>
</feature>
<dbReference type="Proteomes" id="UP000799539">
    <property type="component" value="Unassembled WGS sequence"/>
</dbReference>
<dbReference type="OrthoDB" id="3650359at2759"/>
<accession>A0A6A6FPC2</accession>
<evidence type="ECO:0000256" key="1">
    <source>
        <dbReference type="SAM" id="MobiDB-lite"/>
    </source>
</evidence>
<dbReference type="InterPro" id="IPR046497">
    <property type="entry name" value="DUF6590"/>
</dbReference>
<reference evidence="3" key="1">
    <citation type="journal article" date="2020" name="Stud. Mycol.">
        <title>101 Dothideomycetes genomes: a test case for predicting lifestyles and emergence of pathogens.</title>
        <authorList>
            <person name="Haridas S."/>
            <person name="Albert R."/>
            <person name="Binder M."/>
            <person name="Bloem J."/>
            <person name="Labutti K."/>
            <person name="Salamov A."/>
            <person name="Andreopoulos B."/>
            <person name="Baker S."/>
            <person name="Barry K."/>
            <person name="Bills G."/>
            <person name="Bluhm B."/>
            <person name="Cannon C."/>
            <person name="Castanera R."/>
            <person name="Culley D."/>
            <person name="Daum C."/>
            <person name="Ezra D."/>
            <person name="Gonzalez J."/>
            <person name="Henrissat B."/>
            <person name="Kuo A."/>
            <person name="Liang C."/>
            <person name="Lipzen A."/>
            <person name="Lutzoni F."/>
            <person name="Magnuson J."/>
            <person name="Mondo S."/>
            <person name="Nolan M."/>
            <person name="Ohm R."/>
            <person name="Pangilinan J."/>
            <person name="Park H.-J."/>
            <person name="Ramirez L."/>
            <person name="Alfaro M."/>
            <person name="Sun H."/>
            <person name="Tritt A."/>
            <person name="Yoshinaga Y."/>
            <person name="Zwiers L.-H."/>
            <person name="Turgeon B."/>
            <person name="Goodwin S."/>
            <person name="Spatafora J."/>
            <person name="Crous P."/>
            <person name="Grigoriev I."/>
        </authorList>
    </citation>
    <scope>NUCLEOTIDE SEQUENCE</scope>
    <source>
        <strain evidence="3">SCOH1-5</strain>
    </source>
</reference>
<protein>
    <recommendedName>
        <fullName evidence="2">DUF6590 domain-containing protein</fullName>
    </recommendedName>
</protein>
<feature type="region of interest" description="Disordered" evidence="1">
    <location>
        <begin position="185"/>
        <end position="209"/>
    </location>
</feature>
<evidence type="ECO:0000313" key="3">
    <source>
        <dbReference type="EMBL" id="KAF2215316.1"/>
    </source>
</evidence>